<dbReference type="PRINTS" id="PR00380">
    <property type="entry name" value="KINESINHEAVY"/>
</dbReference>
<evidence type="ECO:0000256" key="3">
    <source>
        <dbReference type="ARBA" id="ARBA00022741"/>
    </source>
</evidence>
<dbReference type="AlphaFoldDB" id="A0A482VQJ2"/>
<dbReference type="GO" id="GO:0003777">
    <property type="term" value="F:microtubule motor activity"/>
    <property type="evidence" value="ECO:0007669"/>
    <property type="project" value="InterPro"/>
</dbReference>
<evidence type="ECO:0000256" key="8">
    <source>
        <dbReference type="RuleBase" id="RU000394"/>
    </source>
</evidence>
<dbReference type="GO" id="GO:0051231">
    <property type="term" value="P:spindle elongation"/>
    <property type="evidence" value="ECO:0007669"/>
    <property type="project" value="TreeGrafter"/>
</dbReference>
<feature type="coiled-coil region" evidence="9">
    <location>
        <begin position="156"/>
        <end position="258"/>
    </location>
</feature>
<dbReference type="GO" id="GO:0005524">
    <property type="term" value="F:ATP binding"/>
    <property type="evidence" value="ECO:0007669"/>
    <property type="project" value="UniProtKB-KW"/>
</dbReference>
<evidence type="ECO:0000313" key="11">
    <source>
        <dbReference type="EMBL" id="RZC35221.1"/>
    </source>
</evidence>
<dbReference type="PANTHER" id="PTHR47969">
    <property type="entry name" value="CHROMOSOME-ASSOCIATED KINESIN KIF4A-RELATED"/>
    <property type="match status" value="1"/>
</dbReference>
<keyword evidence="4 8" id="KW-0067">ATP-binding</keyword>
<dbReference type="InterPro" id="IPR027640">
    <property type="entry name" value="Kinesin-like_fam"/>
</dbReference>
<dbReference type="GO" id="GO:0005874">
    <property type="term" value="C:microtubule"/>
    <property type="evidence" value="ECO:0007669"/>
    <property type="project" value="UniProtKB-KW"/>
</dbReference>
<comment type="caution">
    <text evidence="7">Lacks conserved residue(s) required for the propagation of feature annotation.</text>
</comment>
<dbReference type="SUPFAM" id="SSF52540">
    <property type="entry name" value="P-loop containing nucleoside triphosphate hydrolases"/>
    <property type="match status" value="1"/>
</dbReference>
<proteinExistence type="inferred from homology"/>
<evidence type="ECO:0000256" key="2">
    <source>
        <dbReference type="ARBA" id="ARBA00022490"/>
    </source>
</evidence>
<evidence type="ECO:0000256" key="5">
    <source>
        <dbReference type="ARBA" id="ARBA00023054"/>
    </source>
</evidence>
<dbReference type="PROSITE" id="PS50067">
    <property type="entry name" value="KINESIN_MOTOR_2"/>
    <property type="match status" value="1"/>
</dbReference>
<dbReference type="GO" id="GO:0007052">
    <property type="term" value="P:mitotic spindle organization"/>
    <property type="evidence" value="ECO:0007669"/>
    <property type="project" value="TreeGrafter"/>
</dbReference>
<dbReference type="Pfam" id="PF25764">
    <property type="entry name" value="KIF21A_4th"/>
    <property type="match status" value="1"/>
</dbReference>
<evidence type="ECO:0000313" key="12">
    <source>
        <dbReference type="Proteomes" id="UP000292052"/>
    </source>
</evidence>
<evidence type="ECO:0000259" key="10">
    <source>
        <dbReference type="PROSITE" id="PS50067"/>
    </source>
</evidence>
<dbReference type="Gene3D" id="3.40.850.10">
    <property type="entry name" value="Kinesin motor domain"/>
    <property type="match status" value="1"/>
</dbReference>
<reference evidence="11" key="1">
    <citation type="submission" date="2017-03" db="EMBL/GenBank/DDBJ databases">
        <title>Genome of the blue death feigning beetle - Asbolus verrucosus.</title>
        <authorList>
            <person name="Rider S.D."/>
        </authorList>
    </citation>
    <scope>NUCLEOTIDE SEQUENCE [LARGE SCALE GENOMIC DNA]</scope>
    <source>
        <strain evidence="11">Butters</strain>
        <tissue evidence="11">Head and leg muscle</tissue>
    </source>
</reference>
<dbReference type="PROSITE" id="PS00411">
    <property type="entry name" value="KINESIN_MOTOR_1"/>
    <property type="match status" value="1"/>
</dbReference>
<dbReference type="InterPro" id="IPR001752">
    <property type="entry name" value="Kinesin_motor_dom"/>
</dbReference>
<dbReference type="GO" id="GO:0008017">
    <property type="term" value="F:microtubule binding"/>
    <property type="evidence" value="ECO:0007669"/>
    <property type="project" value="InterPro"/>
</dbReference>
<name>A0A482VQJ2_ASBVE</name>
<dbReference type="EMBL" id="QDEB01072953">
    <property type="protein sequence ID" value="RZC35221.1"/>
    <property type="molecule type" value="Genomic_DNA"/>
</dbReference>
<keyword evidence="8" id="KW-0505">Motor protein</keyword>
<feature type="coiled-coil region" evidence="9">
    <location>
        <begin position="519"/>
        <end position="575"/>
    </location>
</feature>
<evidence type="ECO:0000256" key="1">
    <source>
        <dbReference type="ARBA" id="ARBA00004245"/>
    </source>
</evidence>
<dbReference type="GO" id="GO:0007018">
    <property type="term" value="P:microtubule-based movement"/>
    <property type="evidence" value="ECO:0007669"/>
    <property type="project" value="InterPro"/>
</dbReference>
<dbReference type="OrthoDB" id="3176171at2759"/>
<comment type="caution">
    <text evidence="11">The sequence shown here is derived from an EMBL/GenBank/DDBJ whole genome shotgun (WGS) entry which is preliminary data.</text>
</comment>
<dbReference type="PANTHER" id="PTHR47969:SF15">
    <property type="entry name" value="CHROMOSOME-ASSOCIATED KINESIN KIF4A-RELATED"/>
    <property type="match status" value="1"/>
</dbReference>
<protein>
    <recommendedName>
        <fullName evidence="8">Kinesin-like protein</fullName>
    </recommendedName>
</protein>
<keyword evidence="12" id="KW-1185">Reference proteome</keyword>
<feature type="non-terminal residue" evidence="11">
    <location>
        <position position="1"/>
    </location>
</feature>
<dbReference type="GO" id="GO:0005875">
    <property type="term" value="C:microtubule associated complex"/>
    <property type="evidence" value="ECO:0007669"/>
    <property type="project" value="TreeGrafter"/>
</dbReference>
<comment type="subcellular location">
    <subcellularLocation>
        <location evidence="1">Cytoplasm</location>
        <location evidence="1">Cytoskeleton</location>
    </subcellularLocation>
</comment>
<keyword evidence="3 8" id="KW-0547">Nucleotide-binding</keyword>
<evidence type="ECO:0000256" key="4">
    <source>
        <dbReference type="ARBA" id="ARBA00022840"/>
    </source>
</evidence>
<feature type="coiled-coil region" evidence="9">
    <location>
        <begin position="330"/>
        <end position="398"/>
    </location>
</feature>
<evidence type="ECO:0000256" key="7">
    <source>
        <dbReference type="PROSITE-ProRule" id="PRU00283"/>
    </source>
</evidence>
<keyword evidence="2" id="KW-0963">Cytoplasm</keyword>
<evidence type="ECO:0000256" key="6">
    <source>
        <dbReference type="ARBA" id="ARBA00023212"/>
    </source>
</evidence>
<feature type="coiled-coil region" evidence="9">
    <location>
        <begin position="434"/>
        <end position="461"/>
    </location>
</feature>
<keyword evidence="6" id="KW-0206">Cytoskeleton</keyword>
<feature type="coiled-coil region" evidence="9">
    <location>
        <begin position="651"/>
        <end position="722"/>
    </location>
</feature>
<organism evidence="11 12">
    <name type="scientific">Asbolus verrucosus</name>
    <name type="common">Desert ironclad beetle</name>
    <dbReference type="NCBI Taxonomy" id="1661398"/>
    <lineage>
        <taxon>Eukaryota</taxon>
        <taxon>Metazoa</taxon>
        <taxon>Ecdysozoa</taxon>
        <taxon>Arthropoda</taxon>
        <taxon>Hexapoda</taxon>
        <taxon>Insecta</taxon>
        <taxon>Pterygota</taxon>
        <taxon>Neoptera</taxon>
        <taxon>Endopterygota</taxon>
        <taxon>Coleoptera</taxon>
        <taxon>Polyphaga</taxon>
        <taxon>Cucujiformia</taxon>
        <taxon>Tenebrionidae</taxon>
        <taxon>Pimeliinae</taxon>
        <taxon>Asbolus</taxon>
    </lineage>
</organism>
<gene>
    <name evidence="11" type="ORF">BDFB_011441</name>
</gene>
<keyword evidence="8" id="KW-0493">Microtubule</keyword>
<evidence type="ECO:0000256" key="9">
    <source>
        <dbReference type="SAM" id="Coils"/>
    </source>
</evidence>
<comment type="similarity">
    <text evidence="7 8">Belongs to the TRAFAC class myosin-kinesin ATPase superfamily. Kinesin family.</text>
</comment>
<dbReference type="STRING" id="1661398.A0A482VQJ2"/>
<keyword evidence="5 9" id="KW-0175">Coiled coil</keyword>
<dbReference type="Pfam" id="PF00225">
    <property type="entry name" value="Kinesin"/>
    <property type="match status" value="1"/>
</dbReference>
<dbReference type="InterPro" id="IPR036961">
    <property type="entry name" value="Kinesin_motor_dom_sf"/>
</dbReference>
<sequence length="803" mass="92454">NSNDSSNDRTAKFHFVDLAGSERPKKTGAVGTTFKEGVNINKGLLVLGNVISALGDEKQQHGYIPYRDSNLTRLLKDSLGGNSITLMIACVSPADYNVEETLSTLRYADRARKIQNKPVVNEDPKAAEINRLKKTIQDLKLQIVGQGGPAVSSEEIATLKEENLHLQTKIRDLTLQLSSTLNGNTGLLEKVMILQNANETLHRKIEELKNEYNFTLNNISLGFDQNDQEVVKKNLIKLQQIQEQFVAIDSEQKKTEDEILHHEKIIDLHDSQNGHLHDETEMSKDQENYTNKQMALNNELQQITKNLAIKEHLARQIAANTQYLVDYKSLAENEEKILNLQKEKDELMQQLKTMHSHGPSNKIAEQRRKRVQELEGHIHDLNKKVQEQARLIKLKEKDVTKINQLNREILLMKQTRVKLIKKMREESERFRTWKVQRERELAKLKQQDRKKQNQIVKMEAMHSKQQNVLKRKVEEAVALNKRLKDALALRKATQDSKNSGKSEKIGHWIKQEFEVQMHLVEAEATLTGLLEDRATLQEQLDKLKENPEAASQAQIQAIEEDIELRSVQIQDLNQKILDSDEDNKKSRLDNIQTMADAKFALKILLEQTADIKKSEVAMKAKVIEAQAAQNEFKTKTSASEQIIKIMEMKHAEDLSHLQKDYEEKIAVLLRQLRGVQPEDANEELKQRCAIQTEKIEELDKSNQELLERLYESHQQVEELKRKLDTIAVEMGQEVPTSDEVKTPVNERKPKKVRITKEIDSTFVMENLNQDVSFEEVTDDLEKDPDWKKTPIGKWRYANDDVAK</sequence>
<dbReference type="SMART" id="SM00129">
    <property type="entry name" value="KISc"/>
    <property type="match status" value="1"/>
</dbReference>
<accession>A0A482VQJ2</accession>
<dbReference type="InterPro" id="IPR027417">
    <property type="entry name" value="P-loop_NTPase"/>
</dbReference>
<feature type="domain" description="Kinesin motor" evidence="10">
    <location>
        <begin position="1"/>
        <end position="114"/>
    </location>
</feature>
<dbReference type="Proteomes" id="UP000292052">
    <property type="component" value="Unassembled WGS sequence"/>
</dbReference>
<dbReference type="InterPro" id="IPR019821">
    <property type="entry name" value="Kinesin_motor_CS"/>
</dbReference>